<evidence type="ECO:0000313" key="3">
    <source>
        <dbReference type="Proteomes" id="UP000051020"/>
    </source>
</evidence>
<dbReference type="CDD" id="cd02042">
    <property type="entry name" value="ParAB_family"/>
    <property type="match status" value="1"/>
</dbReference>
<dbReference type="Gene3D" id="3.40.50.300">
    <property type="entry name" value="P-loop containing nucleotide triphosphate hydrolases"/>
    <property type="match status" value="1"/>
</dbReference>
<proteinExistence type="predicted"/>
<dbReference type="InterPro" id="IPR027417">
    <property type="entry name" value="P-loop_NTPase"/>
</dbReference>
<dbReference type="PANTHER" id="PTHR13696">
    <property type="entry name" value="P-LOOP CONTAINING NUCLEOSIDE TRIPHOSPHATE HYDROLASE"/>
    <property type="match status" value="1"/>
</dbReference>
<gene>
    <name evidence="2" type="ORF">FD24_GL003348</name>
</gene>
<dbReference type="PANTHER" id="PTHR13696:SF99">
    <property type="entry name" value="COBYRINIC ACID AC-DIAMIDE SYNTHASE"/>
    <property type="match status" value="1"/>
</dbReference>
<dbReference type="InterPro" id="IPR050678">
    <property type="entry name" value="DNA_Partitioning_ATPase"/>
</dbReference>
<evidence type="ECO:0000313" key="2">
    <source>
        <dbReference type="EMBL" id="KRK24924.1"/>
    </source>
</evidence>
<dbReference type="Proteomes" id="UP000051020">
    <property type="component" value="Unassembled WGS sequence"/>
</dbReference>
<dbReference type="EMBL" id="AZCU01000009">
    <property type="protein sequence ID" value="KRK24924.1"/>
    <property type="molecule type" value="Genomic_DNA"/>
</dbReference>
<organism evidence="2 3">
    <name type="scientific">Lactiplantibacillus pentosus DSM 20314</name>
    <dbReference type="NCBI Taxonomy" id="1423791"/>
    <lineage>
        <taxon>Bacteria</taxon>
        <taxon>Bacillati</taxon>
        <taxon>Bacillota</taxon>
        <taxon>Bacilli</taxon>
        <taxon>Lactobacillales</taxon>
        <taxon>Lactobacillaceae</taxon>
        <taxon>Lactiplantibacillus</taxon>
    </lineage>
</organism>
<accession>A0A837RCA2</accession>
<comment type="caution">
    <text evidence="2">The sequence shown here is derived from an EMBL/GenBank/DDBJ whole genome shotgun (WGS) entry which is preliminary data.</text>
</comment>
<dbReference type="Pfam" id="PF13614">
    <property type="entry name" value="AAA_31"/>
    <property type="match status" value="1"/>
</dbReference>
<dbReference type="InterPro" id="IPR025669">
    <property type="entry name" value="AAA_dom"/>
</dbReference>
<protein>
    <submittedName>
        <fullName evidence="2">Chromosome partitioning ATPase</fullName>
    </submittedName>
</protein>
<reference evidence="2 3" key="1">
    <citation type="journal article" date="2015" name="Genome Announc.">
        <title>Expanding the biotechnology potential of lactobacilli through comparative genomics of 213 strains and associated genera.</title>
        <authorList>
            <person name="Sun Z."/>
            <person name="Harris H.M."/>
            <person name="McCann A."/>
            <person name="Guo C."/>
            <person name="Argimon S."/>
            <person name="Zhang W."/>
            <person name="Yang X."/>
            <person name="Jeffery I.B."/>
            <person name="Cooney J.C."/>
            <person name="Kagawa T.F."/>
            <person name="Liu W."/>
            <person name="Song Y."/>
            <person name="Salvetti E."/>
            <person name="Wrobel A."/>
            <person name="Rasinkangas P."/>
            <person name="Parkhill J."/>
            <person name="Rea M.C."/>
            <person name="O'Sullivan O."/>
            <person name="Ritari J."/>
            <person name="Douillard F.P."/>
            <person name="Paul Ross R."/>
            <person name="Yang R."/>
            <person name="Briner A.E."/>
            <person name="Felis G.E."/>
            <person name="de Vos W.M."/>
            <person name="Barrangou R."/>
            <person name="Klaenhammer T.R."/>
            <person name="Caufield P.W."/>
            <person name="Cui Y."/>
            <person name="Zhang H."/>
            <person name="O'Toole P.W."/>
        </authorList>
    </citation>
    <scope>NUCLEOTIDE SEQUENCE [LARGE SCALE GENOMIC DNA]</scope>
    <source>
        <strain evidence="2 3">DSM 20314</strain>
    </source>
</reference>
<dbReference type="RefSeq" id="WP_056952709.1">
    <property type="nucleotide sequence ID" value="NZ_AZCU01000009.1"/>
</dbReference>
<sequence length="287" mass="32813">MSEPEEATHNAKVISFINMKGGVGKTTLCVGLGEYLAKFKNKRILFVDMDPQFNTTQSIMDLFDLTDKYMNDFRTSRSIRQIFKDTQTISEIPTLPTLADLAIDLHSNAQEPNMSIICGSIDLIKDDDSRKSKFKRLHKFLKTKDVIDNFDYVFIDCPPTISFYTDSALFASDYYIVPTKIDRYSTLGVSLLYNVIKQLEFDEDTTLKSLGIIYTNVPNETTQKSDKIRDIFEEADFVSELGLFKNVTHQVPDLMFGKQGNISSHYKKSRDDMKLIATEFLTKFGDE</sequence>
<name>A0A837RCA2_LACPE</name>
<evidence type="ECO:0000259" key="1">
    <source>
        <dbReference type="Pfam" id="PF13614"/>
    </source>
</evidence>
<dbReference type="SUPFAM" id="SSF52540">
    <property type="entry name" value="P-loop containing nucleoside triphosphate hydrolases"/>
    <property type="match status" value="1"/>
</dbReference>
<dbReference type="AlphaFoldDB" id="A0A837RCA2"/>
<feature type="domain" description="AAA" evidence="1">
    <location>
        <begin position="11"/>
        <end position="205"/>
    </location>
</feature>
<dbReference type="GeneID" id="49394620"/>